<evidence type="ECO:0000256" key="1">
    <source>
        <dbReference type="ARBA" id="ARBA00002591"/>
    </source>
</evidence>
<comment type="subcellular location">
    <subcellularLocation>
        <location evidence="2 5">Bacterial flagellum basal body</location>
    </subcellularLocation>
</comment>
<name>A0A1T4KZ60_9FIRM</name>
<evidence type="ECO:0000256" key="5">
    <source>
        <dbReference type="HAMAP-Rule" id="MF_00416"/>
    </source>
</evidence>
<reference evidence="8" key="1">
    <citation type="submission" date="2017-02" db="EMBL/GenBank/DDBJ databases">
        <authorList>
            <person name="Varghese N."/>
            <person name="Submissions S."/>
        </authorList>
    </citation>
    <scope>NUCLEOTIDE SEQUENCE [LARGE SCALE GENOMIC DNA]</scope>
    <source>
        <strain evidence="8">ATCC BAA-73</strain>
    </source>
</reference>
<dbReference type="RefSeq" id="WP_078809451.1">
    <property type="nucleotide sequence ID" value="NZ_FUWM01000007.1"/>
</dbReference>
<keyword evidence="8" id="KW-1185">Reference proteome</keyword>
<evidence type="ECO:0000256" key="3">
    <source>
        <dbReference type="ARBA" id="ARBA00022729"/>
    </source>
</evidence>
<comment type="similarity">
    <text evidence="5">Belongs to the FlgI family.</text>
</comment>
<gene>
    <name evidence="5" type="primary">flgI</name>
    <name evidence="7" type="ORF">SAMN02745118_00956</name>
</gene>
<dbReference type="OrthoDB" id="9786431at2"/>
<comment type="subunit">
    <text evidence="5">The basal body constitutes a major portion of the flagellar organelle and consists of four rings (L,P,S, and M) mounted on a central rod.</text>
</comment>
<proteinExistence type="inferred from homology"/>
<organism evidence="7 8">
    <name type="scientific">Selenihalanaerobacter shriftii</name>
    <dbReference type="NCBI Taxonomy" id="142842"/>
    <lineage>
        <taxon>Bacteria</taxon>
        <taxon>Bacillati</taxon>
        <taxon>Bacillota</taxon>
        <taxon>Clostridia</taxon>
        <taxon>Halanaerobiales</taxon>
        <taxon>Halobacteroidaceae</taxon>
        <taxon>Selenihalanaerobacter</taxon>
    </lineage>
</organism>
<evidence type="ECO:0000256" key="2">
    <source>
        <dbReference type="ARBA" id="ARBA00004117"/>
    </source>
</evidence>
<dbReference type="Proteomes" id="UP000190625">
    <property type="component" value="Unassembled WGS sequence"/>
</dbReference>
<keyword evidence="4 5" id="KW-0975">Bacterial flagellum</keyword>
<dbReference type="AlphaFoldDB" id="A0A1T4KZ60"/>
<evidence type="ECO:0000313" key="7">
    <source>
        <dbReference type="EMBL" id="SJZ47719.1"/>
    </source>
</evidence>
<dbReference type="HAMAP" id="MF_00416">
    <property type="entry name" value="FlgI"/>
    <property type="match status" value="1"/>
</dbReference>
<dbReference type="GO" id="GO:0030288">
    <property type="term" value="C:outer membrane-bounded periplasmic space"/>
    <property type="evidence" value="ECO:0007669"/>
    <property type="project" value="InterPro"/>
</dbReference>
<evidence type="ECO:0000256" key="4">
    <source>
        <dbReference type="ARBA" id="ARBA00023143"/>
    </source>
</evidence>
<keyword evidence="7" id="KW-0969">Cilium</keyword>
<dbReference type="STRING" id="142842.SAMN02745118_00956"/>
<comment type="function">
    <text evidence="1 5">Assembles around the rod to form the L-ring and probably protects the motor/basal body from shearing forces during rotation.</text>
</comment>
<sequence>MRRNKVVTILIMVLVLHSLLSLPLIAKVQDSYLNNPLVRVKDITRIQGVRDNQLLGYGLVVGLSGSGDSSSSEATVRSIANMLKKFGVNVNSNQVESENIAAVMVTAELPPFSRPGDRVDLNVSSIGDAESLQGGTLLMTPLTGPNQKEVYAMGQGPISIGGFNASQGGNSVRKNHTTVGMIPNGGIIEREVRTDFMNKGEITLLLDNPDFATAQRIAEAVNQRYGYNSDGNNFAQALDPGRVEVTVPSYFKDRSVSFIAEINKLPVRPDTEAKVVINERTGTIVMGHNVRISTISVAHGNLTITISTQEEVDQPPPLSEGETEKTQNTDVSAKEEKSNLLVVPKGSTISDVVKALNGVGATPRDTIAILQAIKQAGALHAKLEIM</sequence>
<dbReference type="Pfam" id="PF02119">
    <property type="entry name" value="FlgI"/>
    <property type="match status" value="1"/>
</dbReference>
<keyword evidence="7" id="KW-0282">Flagellum</keyword>
<dbReference type="NCBIfam" id="NF003676">
    <property type="entry name" value="PRK05303.1"/>
    <property type="match status" value="1"/>
</dbReference>
<evidence type="ECO:0000256" key="6">
    <source>
        <dbReference type="SAM" id="MobiDB-lite"/>
    </source>
</evidence>
<dbReference type="EMBL" id="FUWM01000007">
    <property type="protein sequence ID" value="SJZ47719.1"/>
    <property type="molecule type" value="Genomic_DNA"/>
</dbReference>
<dbReference type="InterPro" id="IPR001782">
    <property type="entry name" value="Flag_FlgI"/>
</dbReference>
<protein>
    <recommendedName>
        <fullName evidence="5">Flagellar P-ring protein</fullName>
    </recommendedName>
    <alternativeName>
        <fullName evidence="5">Basal body P-ring protein</fullName>
    </alternativeName>
</protein>
<keyword evidence="7" id="KW-0966">Cell projection</keyword>
<dbReference type="GO" id="GO:0071973">
    <property type="term" value="P:bacterial-type flagellum-dependent cell motility"/>
    <property type="evidence" value="ECO:0007669"/>
    <property type="project" value="InterPro"/>
</dbReference>
<keyword evidence="3" id="KW-0732">Signal</keyword>
<accession>A0A1T4KZ60</accession>
<evidence type="ECO:0000313" key="8">
    <source>
        <dbReference type="Proteomes" id="UP000190625"/>
    </source>
</evidence>
<dbReference type="PANTHER" id="PTHR30381">
    <property type="entry name" value="FLAGELLAR P-RING PERIPLASMIC PROTEIN FLGI"/>
    <property type="match status" value="1"/>
</dbReference>
<dbReference type="GO" id="GO:0009428">
    <property type="term" value="C:bacterial-type flagellum basal body, distal rod, P ring"/>
    <property type="evidence" value="ECO:0007669"/>
    <property type="project" value="InterPro"/>
</dbReference>
<feature type="compositionally biased region" description="Basic and acidic residues" evidence="6">
    <location>
        <begin position="322"/>
        <end position="336"/>
    </location>
</feature>
<dbReference type="GO" id="GO:0005198">
    <property type="term" value="F:structural molecule activity"/>
    <property type="evidence" value="ECO:0007669"/>
    <property type="project" value="InterPro"/>
</dbReference>
<dbReference type="PANTHER" id="PTHR30381:SF0">
    <property type="entry name" value="FLAGELLAR P-RING PROTEIN"/>
    <property type="match status" value="1"/>
</dbReference>
<dbReference type="PRINTS" id="PR01010">
    <property type="entry name" value="FLGPRINGFLGI"/>
</dbReference>
<feature type="region of interest" description="Disordered" evidence="6">
    <location>
        <begin position="309"/>
        <end position="336"/>
    </location>
</feature>